<name>A0A815LVV7_9BILA</name>
<reference evidence="1" key="1">
    <citation type="submission" date="2021-02" db="EMBL/GenBank/DDBJ databases">
        <authorList>
            <person name="Nowell W R."/>
        </authorList>
    </citation>
    <scope>NUCLEOTIDE SEQUENCE</scope>
</reference>
<evidence type="ECO:0000313" key="2">
    <source>
        <dbReference type="Proteomes" id="UP000663860"/>
    </source>
</evidence>
<organism evidence="1 2">
    <name type="scientific">Adineta steineri</name>
    <dbReference type="NCBI Taxonomy" id="433720"/>
    <lineage>
        <taxon>Eukaryota</taxon>
        <taxon>Metazoa</taxon>
        <taxon>Spiralia</taxon>
        <taxon>Gnathifera</taxon>
        <taxon>Rotifera</taxon>
        <taxon>Eurotatoria</taxon>
        <taxon>Bdelloidea</taxon>
        <taxon>Adinetida</taxon>
        <taxon>Adinetidae</taxon>
        <taxon>Adineta</taxon>
    </lineage>
</organism>
<sequence length="575" mass="66857">MPKTNAERQKLYRSNLSKNKLKIEEVRKKARLRDNTRRKKLDAKSLKYLRLRQKQASKKYREKLKSKHLNNHQPSTYKCRQTLGKAVQRTLQSLPKDANKRHHVVHHIAQLLDVIPKPADTHKREQRSLSNELKKTVIQFYNRDDISYQMPGKRDCITVDNDNGQRITLQKRILLFSIREAHQLFLAENKHANISLSTTSFGELRPIHVLVQSHMSERNCLCSKHENVNLLLKSLSKHINCVDLNSLQAFSSALVCNEQNENCMFSRCSLCSNNFNLKIQKNIIDANKQIQWHQWTVKRSFCRKEELKGSVNDCVAVLKEQVESFLYHVFIKRQQSAYFENLKSNLDNETICIQVDFSENFHINVQDAIQSSFYSKDSVSLFTCYVWHLNSGQSYVYASDELSHDKYHVGAALNHLFNKLKNQFLNLKQVHVFSDGATQQFKQKFLFRNLCRLSERFKIDLFWHFFATAHGKGVVDGVGGTLKRVIYLAILGGQLCKSAADFVRIGQSKTTAIEIVEIEKYKIDDCKAELENLFQSLKPVPETKKIHSIKALTNNLIEYKYYSNSTNSKKYRFSV</sequence>
<dbReference type="Proteomes" id="UP000663860">
    <property type="component" value="Unassembled WGS sequence"/>
</dbReference>
<dbReference type="AlphaFoldDB" id="A0A815LVV7"/>
<accession>A0A815LVV7</accession>
<comment type="caution">
    <text evidence="1">The sequence shown here is derived from an EMBL/GenBank/DDBJ whole genome shotgun (WGS) entry which is preliminary data.</text>
</comment>
<dbReference type="EMBL" id="CAJNOE010001280">
    <property type="protein sequence ID" value="CAF1408366.1"/>
    <property type="molecule type" value="Genomic_DNA"/>
</dbReference>
<proteinExistence type="predicted"/>
<gene>
    <name evidence="1" type="ORF">IZO911_LOCUS39925</name>
</gene>
<evidence type="ECO:0000313" key="1">
    <source>
        <dbReference type="EMBL" id="CAF1408366.1"/>
    </source>
</evidence>
<dbReference type="PANTHER" id="PTHR46601">
    <property type="entry name" value="ULP_PROTEASE DOMAIN-CONTAINING PROTEIN"/>
    <property type="match status" value="1"/>
</dbReference>
<dbReference type="PANTHER" id="PTHR46601:SF2">
    <property type="entry name" value="UBIQUITIN-LIKE PROTEASE FAMILY PROFILE DOMAIN-CONTAINING PROTEIN"/>
    <property type="match status" value="1"/>
</dbReference>
<protein>
    <submittedName>
        <fullName evidence="1">Uncharacterized protein</fullName>
    </submittedName>
</protein>